<dbReference type="PANTHER" id="PTHR21299:SF1">
    <property type="entry name" value="PANTOATE--BETA-ALANINE LIGASE"/>
    <property type="match status" value="1"/>
</dbReference>
<comment type="catalytic activity">
    <reaction evidence="7 8">
        <text>(R)-pantoate + beta-alanine + ATP = (R)-pantothenate + AMP + diphosphate + H(+)</text>
        <dbReference type="Rhea" id="RHEA:10912"/>
        <dbReference type="ChEBI" id="CHEBI:15378"/>
        <dbReference type="ChEBI" id="CHEBI:15980"/>
        <dbReference type="ChEBI" id="CHEBI:29032"/>
        <dbReference type="ChEBI" id="CHEBI:30616"/>
        <dbReference type="ChEBI" id="CHEBI:33019"/>
        <dbReference type="ChEBI" id="CHEBI:57966"/>
        <dbReference type="ChEBI" id="CHEBI:456215"/>
        <dbReference type="EC" id="6.3.2.1"/>
    </reaction>
</comment>
<feature type="active site" description="Proton donor" evidence="8">
    <location>
        <position position="36"/>
    </location>
</feature>
<keyword evidence="3 8" id="KW-0436">Ligase</keyword>
<evidence type="ECO:0000256" key="2">
    <source>
        <dbReference type="ARBA" id="ARBA00009256"/>
    </source>
</evidence>
<comment type="pathway">
    <text evidence="1 8">Cofactor biosynthesis; (R)-pantothenate biosynthesis; (R)-pantothenate from (R)-pantoate and beta-alanine: step 1/1.</text>
</comment>
<dbReference type="NCBIfam" id="TIGR00018">
    <property type="entry name" value="panC"/>
    <property type="match status" value="1"/>
</dbReference>
<organism evidence="9 10">
    <name type="scientific">Pseudofrancisella aestuarii</name>
    <dbReference type="NCBI Taxonomy" id="2670347"/>
    <lineage>
        <taxon>Bacteria</taxon>
        <taxon>Pseudomonadati</taxon>
        <taxon>Pseudomonadota</taxon>
        <taxon>Gammaproteobacteria</taxon>
        <taxon>Thiotrichales</taxon>
        <taxon>Francisellaceae</taxon>
        <taxon>Pseudofrancisella</taxon>
    </lineage>
</organism>
<comment type="miscellaneous">
    <text evidence="8">The reaction proceeds by a bi uni uni bi ping pong mechanism.</text>
</comment>
<keyword evidence="6 8" id="KW-0067">ATP-binding</keyword>
<dbReference type="RefSeq" id="WP_119330232.1">
    <property type="nucleotide sequence ID" value="NZ_JBHSJH010000001.1"/>
</dbReference>
<dbReference type="Proteomes" id="UP001595926">
    <property type="component" value="Unassembled WGS sequence"/>
</dbReference>
<dbReference type="Gene3D" id="3.30.1300.10">
    <property type="entry name" value="Pantoate-beta-alanine ligase, C-terminal domain"/>
    <property type="match status" value="1"/>
</dbReference>
<dbReference type="Pfam" id="PF02569">
    <property type="entry name" value="Pantoate_ligase"/>
    <property type="match status" value="1"/>
</dbReference>
<name>A0ABV9TAY7_9GAMM</name>
<dbReference type="InterPro" id="IPR004821">
    <property type="entry name" value="Cyt_trans-like"/>
</dbReference>
<evidence type="ECO:0000256" key="8">
    <source>
        <dbReference type="HAMAP-Rule" id="MF_00158"/>
    </source>
</evidence>
<sequence>MKIVTDISQWIKLRKSLPKDKSIGVVMTMGTLHKGHLSLVEKSKKENDITIVTIFLNPTQFNNQSDFINYPKTWEEDINLLENAEVDFLLAPLKEDIYPDNYNYQLSEKSLSKILCGKSRPGHFDGVLTIVMKLLQLTQADKAYFGEKDFQQLYLIKEMAKAFFVPTEIIGCPIIRESDGLAFSSRNLRLSKKGREKAKIFAELIKLNKPLKQIEKQLEQNYIKVDYLEEHFERRFAAAFIEEVRLIDNFSLEEVEA</sequence>
<accession>A0ABV9TAY7</accession>
<evidence type="ECO:0000256" key="7">
    <source>
        <dbReference type="ARBA" id="ARBA00048258"/>
    </source>
</evidence>
<feature type="binding site" evidence="8">
    <location>
        <position position="175"/>
    </location>
    <ligand>
        <name>ATP</name>
        <dbReference type="ChEBI" id="CHEBI:30616"/>
    </ligand>
</feature>
<keyword evidence="10" id="KW-1185">Reference proteome</keyword>
<evidence type="ECO:0000256" key="4">
    <source>
        <dbReference type="ARBA" id="ARBA00022655"/>
    </source>
</evidence>
<evidence type="ECO:0000256" key="6">
    <source>
        <dbReference type="ARBA" id="ARBA00022840"/>
    </source>
</evidence>
<dbReference type="InterPro" id="IPR003721">
    <property type="entry name" value="Pantoate_ligase"/>
</dbReference>
<dbReference type="SUPFAM" id="SSF52374">
    <property type="entry name" value="Nucleotidylyl transferase"/>
    <property type="match status" value="1"/>
</dbReference>
<protein>
    <recommendedName>
        <fullName evidence="8">Pantothenate synthetase</fullName>
        <shortName evidence="8">PS</shortName>
        <ecNumber evidence="8">6.3.2.1</ecNumber>
    </recommendedName>
    <alternativeName>
        <fullName evidence="8">Pantoate--beta-alanine ligase</fullName>
    </alternativeName>
    <alternativeName>
        <fullName evidence="8">Pantoate-activating enzyme</fullName>
    </alternativeName>
</protein>
<keyword evidence="4 8" id="KW-0566">Pantothenate biosynthesis</keyword>
<dbReference type="InterPro" id="IPR042176">
    <property type="entry name" value="Pantoate_ligase_C"/>
</dbReference>
<dbReference type="Gene3D" id="3.40.50.620">
    <property type="entry name" value="HUPs"/>
    <property type="match status" value="1"/>
</dbReference>
<dbReference type="GO" id="GO:0004592">
    <property type="term" value="F:pantoate-beta-alanine ligase activity"/>
    <property type="evidence" value="ECO:0007669"/>
    <property type="project" value="UniProtKB-EC"/>
</dbReference>
<feature type="binding site" evidence="8">
    <location>
        <position position="60"/>
    </location>
    <ligand>
        <name>beta-alanine</name>
        <dbReference type="ChEBI" id="CHEBI:57966"/>
    </ligand>
</feature>
<gene>
    <name evidence="8 9" type="primary">panC</name>
    <name evidence="9" type="ORF">ACFPDQ_03225</name>
</gene>
<feature type="binding site" evidence="8">
    <location>
        <begin position="146"/>
        <end position="149"/>
    </location>
    <ligand>
        <name>ATP</name>
        <dbReference type="ChEBI" id="CHEBI:30616"/>
    </ligand>
</feature>
<reference evidence="10" key="1">
    <citation type="journal article" date="2019" name="Int. J. Syst. Evol. Microbiol.">
        <title>The Global Catalogue of Microorganisms (GCM) 10K type strain sequencing project: providing services to taxonomists for standard genome sequencing and annotation.</title>
        <authorList>
            <consortium name="The Broad Institute Genomics Platform"/>
            <consortium name="The Broad Institute Genome Sequencing Center for Infectious Disease"/>
            <person name="Wu L."/>
            <person name="Ma J."/>
        </authorList>
    </citation>
    <scope>NUCLEOTIDE SEQUENCE [LARGE SCALE GENOMIC DNA]</scope>
    <source>
        <strain evidence="10">CGMCC 1.13718</strain>
    </source>
</reference>
<evidence type="ECO:0000256" key="5">
    <source>
        <dbReference type="ARBA" id="ARBA00022741"/>
    </source>
</evidence>
<feature type="binding site" evidence="8">
    <location>
        <begin position="29"/>
        <end position="36"/>
    </location>
    <ligand>
        <name>ATP</name>
        <dbReference type="ChEBI" id="CHEBI:30616"/>
    </ligand>
</feature>
<keyword evidence="8" id="KW-0963">Cytoplasm</keyword>
<dbReference type="InterPro" id="IPR014729">
    <property type="entry name" value="Rossmann-like_a/b/a_fold"/>
</dbReference>
<dbReference type="EMBL" id="JBHSJH010000001">
    <property type="protein sequence ID" value="MFC4892059.1"/>
    <property type="molecule type" value="Genomic_DNA"/>
</dbReference>
<comment type="subcellular location">
    <subcellularLocation>
        <location evidence="8">Cytoplasm</location>
    </subcellularLocation>
</comment>
<evidence type="ECO:0000313" key="9">
    <source>
        <dbReference type="EMBL" id="MFC4892059.1"/>
    </source>
</evidence>
<feature type="binding site" evidence="8">
    <location>
        <begin position="183"/>
        <end position="186"/>
    </location>
    <ligand>
        <name>ATP</name>
        <dbReference type="ChEBI" id="CHEBI:30616"/>
    </ligand>
</feature>
<feature type="binding site" evidence="8">
    <location>
        <position position="152"/>
    </location>
    <ligand>
        <name>(R)-pantoate</name>
        <dbReference type="ChEBI" id="CHEBI:15980"/>
    </ligand>
</feature>
<comment type="function">
    <text evidence="8">Catalyzes the condensation of pantoate with beta-alanine in an ATP-dependent reaction via a pantoyl-adenylate intermediate.</text>
</comment>
<evidence type="ECO:0000256" key="1">
    <source>
        <dbReference type="ARBA" id="ARBA00004990"/>
    </source>
</evidence>
<dbReference type="NCBIfam" id="TIGR00125">
    <property type="entry name" value="cyt_tran_rel"/>
    <property type="match status" value="1"/>
</dbReference>
<evidence type="ECO:0000313" key="10">
    <source>
        <dbReference type="Proteomes" id="UP001595926"/>
    </source>
</evidence>
<feature type="binding site" evidence="8">
    <location>
        <position position="60"/>
    </location>
    <ligand>
        <name>(R)-pantoate</name>
        <dbReference type="ChEBI" id="CHEBI:15980"/>
    </ligand>
</feature>
<proteinExistence type="inferred from homology"/>
<dbReference type="EC" id="6.3.2.1" evidence="8"/>
<dbReference type="PANTHER" id="PTHR21299">
    <property type="entry name" value="CYTIDYLATE KINASE/PANTOATE-BETA-ALANINE LIGASE"/>
    <property type="match status" value="1"/>
</dbReference>
<keyword evidence="5 8" id="KW-0547">Nucleotide-binding</keyword>
<dbReference type="HAMAP" id="MF_00158">
    <property type="entry name" value="PanC"/>
    <property type="match status" value="1"/>
</dbReference>
<comment type="subunit">
    <text evidence="8">Homodimer.</text>
</comment>
<comment type="caution">
    <text evidence="9">The sequence shown here is derived from an EMBL/GenBank/DDBJ whole genome shotgun (WGS) entry which is preliminary data.</text>
</comment>
<comment type="similarity">
    <text evidence="2 8">Belongs to the pantothenate synthetase family.</text>
</comment>
<evidence type="ECO:0000256" key="3">
    <source>
        <dbReference type="ARBA" id="ARBA00022598"/>
    </source>
</evidence>